<accession>Q1J145</accession>
<dbReference type="KEGG" id="dge:Dgeo_0487"/>
<sequence length="245" mass="25840">MRRLPNMGGGLCLLRYAPSMSLPPALTELVTYFEPLSTVRRDFRGAVTLHTPGVNVLALNATYLPDAAPDRLPLVLAWHHAQEMPALVAGTVPLPRQAVGTLRVGTYHPVLGSGAIVAEQVSRLSLPAWAAVLAEAHGTPEWAAPLARHLAARLEADPAWTLLTAYAGGEAVGALLWRAEAAGGGAAHLWGTLDPVADAPLLNAAHELGGNLRVSLPDTSPLSVADEVNVFFHLLDPLEKPEQAT</sequence>
<protein>
    <submittedName>
        <fullName evidence="1">Uncharacterized protein</fullName>
    </submittedName>
</protein>
<proteinExistence type="predicted"/>
<keyword evidence="2" id="KW-1185">Reference proteome</keyword>
<evidence type="ECO:0000313" key="1">
    <source>
        <dbReference type="EMBL" id="ABF44789.1"/>
    </source>
</evidence>
<reference evidence="1" key="1">
    <citation type="submission" date="2006-04" db="EMBL/GenBank/DDBJ databases">
        <title>Complete sequence of chromosome of Deinococcus geothermalis DSM 11300.</title>
        <authorList>
            <consortium name="US DOE Joint Genome Institute"/>
            <person name="Copeland A."/>
            <person name="Lucas S."/>
            <person name="Lapidus A."/>
            <person name="Barry K."/>
            <person name="Detter J.C."/>
            <person name="Glavina del Rio T."/>
            <person name="Hammon N."/>
            <person name="Israni S."/>
            <person name="Dalin E."/>
            <person name="Tice H."/>
            <person name="Pitluck S."/>
            <person name="Brettin T."/>
            <person name="Bruce D."/>
            <person name="Han C."/>
            <person name="Tapia R."/>
            <person name="Saunders E."/>
            <person name="Gilna P."/>
            <person name="Schmutz J."/>
            <person name="Larimer F."/>
            <person name="Land M."/>
            <person name="Hauser L."/>
            <person name="Kyrpides N."/>
            <person name="Kim E."/>
            <person name="Daly M.J."/>
            <person name="Fredrickson J.K."/>
            <person name="Makarova K.S."/>
            <person name="Gaidamakova E.K."/>
            <person name="Zhai M."/>
            <person name="Richardson P."/>
        </authorList>
    </citation>
    <scope>NUCLEOTIDE SEQUENCE</scope>
    <source>
        <strain evidence="1">DSM 11300</strain>
    </source>
</reference>
<evidence type="ECO:0000313" key="2">
    <source>
        <dbReference type="Proteomes" id="UP000002431"/>
    </source>
</evidence>
<dbReference type="EMBL" id="CP000359">
    <property type="protein sequence ID" value="ABF44789.1"/>
    <property type="molecule type" value="Genomic_DNA"/>
</dbReference>
<dbReference type="STRING" id="319795.Dgeo_0487"/>
<dbReference type="Proteomes" id="UP000002431">
    <property type="component" value="Chromosome"/>
</dbReference>
<name>Q1J145_DEIGD</name>
<organism evidence="1 2">
    <name type="scientific">Deinococcus geothermalis (strain DSM 11300 / CIP 105573 / AG-3a)</name>
    <dbReference type="NCBI Taxonomy" id="319795"/>
    <lineage>
        <taxon>Bacteria</taxon>
        <taxon>Thermotogati</taxon>
        <taxon>Deinococcota</taxon>
        <taxon>Deinococci</taxon>
        <taxon>Deinococcales</taxon>
        <taxon>Deinococcaceae</taxon>
        <taxon>Deinococcus</taxon>
    </lineage>
</organism>
<dbReference type="AlphaFoldDB" id="Q1J145"/>
<gene>
    <name evidence="1" type="ordered locus">Dgeo_0487</name>
</gene>
<dbReference type="HOGENOM" id="CLU_1270574_0_0_0"/>